<dbReference type="SUPFAM" id="SSF53649">
    <property type="entry name" value="Alkaline phosphatase-like"/>
    <property type="match status" value="1"/>
</dbReference>
<evidence type="ECO:0000259" key="9">
    <source>
        <dbReference type="Pfam" id="PF00884"/>
    </source>
</evidence>
<dbReference type="Gene3D" id="3.40.720.10">
    <property type="entry name" value="Alkaline Phosphatase, subunit A"/>
    <property type="match status" value="1"/>
</dbReference>
<evidence type="ECO:0000256" key="1">
    <source>
        <dbReference type="ARBA" id="ARBA00001913"/>
    </source>
</evidence>
<feature type="domain" description="Sulfatase N-terminal" evidence="9">
    <location>
        <begin position="40"/>
        <end position="360"/>
    </location>
</feature>
<dbReference type="Gene3D" id="3.30.1120.10">
    <property type="match status" value="1"/>
</dbReference>
<evidence type="ECO:0000313" key="11">
    <source>
        <dbReference type="Proteomes" id="UP000316095"/>
    </source>
</evidence>
<evidence type="ECO:0000256" key="7">
    <source>
        <dbReference type="ARBA" id="ARBA00023180"/>
    </source>
</evidence>
<evidence type="ECO:0000256" key="4">
    <source>
        <dbReference type="ARBA" id="ARBA00022729"/>
    </source>
</evidence>
<dbReference type="Pfam" id="PF14707">
    <property type="entry name" value="Sulfatase_C"/>
    <property type="match status" value="1"/>
</dbReference>
<dbReference type="Pfam" id="PF00884">
    <property type="entry name" value="Sulfatase"/>
    <property type="match status" value="1"/>
</dbReference>
<feature type="region of interest" description="Disordered" evidence="8">
    <location>
        <begin position="471"/>
        <end position="492"/>
    </location>
</feature>
<dbReference type="AlphaFoldDB" id="A0A5C5XM79"/>
<gene>
    <name evidence="10" type="primary">atsA_44</name>
    <name evidence="10" type="ORF">Pan54_42460</name>
</gene>
<dbReference type="InterPro" id="IPR000917">
    <property type="entry name" value="Sulfatase_N"/>
</dbReference>
<keyword evidence="7" id="KW-0325">Glycoprotein</keyword>
<dbReference type="CDD" id="cd16026">
    <property type="entry name" value="GALNS_like"/>
    <property type="match status" value="1"/>
</dbReference>
<keyword evidence="3" id="KW-0479">Metal-binding</keyword>
<evidence type="ECO:0000256" key="8">
    <source>
        <dbReference type="SAM" id="MobiDB-lite"/>
    </source>
</evidence>
<reference evidence="10 11" key="1">
    <citation type="submission" date="2019-02" db="EMBL/GenBank/DDBJ databases">
        <title>Deep-cultivation of Planctomycetes and their phenomic and genomic characterization uncovers novel biology.</title>
        <authorList>
            <person name="Wiegand S."/>
            <person name="Jogler M."/>
            <person name="Boedeker C."/>
            <person name="Pinto D."/>
            <person name="Vollmers J."/>
            <person name="Rivas-Marin E."/>
            <person name="Kohn T."/>
            <person name="Peeters S.H."/>
            <person name="Heuer A."/>
            <person name="Rast P."/>
            <person name="Oberbeckmann S."/>
            <person name="Bunk B."/>
            <person name="Jeske O."/>
            <person name="Meyerdierks A."/>
            <person name="Storesund J.E."/>
            <person name="Kallscheuer N."/>
            <person name="Luecker S."/>
            <person name="Lage O.M."/>
            <person name="Pohl T."/>
            <person name="Merkel B.J."/>
            <person name="Hornburger P."/>
            <person name="Mueller R.-W."/>
            <person name="Bruemmer F."/>
            <person name="Labrenz M."/>
            <person name="Spormann A.M."/>
            <person name="Op Den Camp H."/>
            <person name="Overmann J."/>
            <person name="Amann R."/>
            <person name="Jetten M.S.M."/>
            <person name="Mascher T."/>
            <person name="Medema M.H."/>
            <person name="Devos D.P."/>
            <person name="Kaster A.-K."/>
            <person name="Ovreas L."/>
            <person name="Rohde M."/>
            <person name="Galperin M.Y."/>
            <person name="Jogler C."/>
        </authorList>
    </citation>
    <scope>NUCLEOTIDE SEQUENCE [LARGE SCALE GENOMIC DNA]</scope>
    <source>
        <strain evidence="10 11">Pan54</strain>
    </source>
</reference>
<comment type="caution">
    <text evidence="10">The sequence shown here is derived from an EMBL/GenBank/DDBJ whole genome shotgun (WGS) entry which is preliminary data.</text>
</comment>
<evidence type="ECO:0000256" key="6">
    <source>
        <dbReference type="ARBA" id="ARBA00022837"/>
    </source>
</evidence>
<dbReference type="EMBL" id="SJPG01000001">
    <property type="protein sequence ID" value="TWT63493.1"/>
    <property type="molecule type" value="Genomic_DNA"/>
</dbReference>
<keyword evidence="5 10" id="KW-0378">Hydrolase</keyword>
<comment type="similarity">
    <text evidence="2">Belongs to the sulfatase family.</text>
</comment>
<protein>
    <submittedName>
        <fullName evidence="10">Arylsulfatase</fullName>
        <ecNumber evidence="10">3.1.6.1</ecNumber>
    </submittedName>
</protein>
<keyword evidence="11" id="KW-1185">Reference proteome</keyword>
<evidence type="ECO:0000256" key="3">
    <source>
        <dbReference type="ARBA" id="ARBA00022723"/>
    </source>
</evidence>
<dbReference type="PANTHER" id="PTHR42693">
    <property type="entry name" value="ARYLSULFATASE FAMILY MEMBER"/>
    <property type="match status" value="1"/>
</dbReference>
<proteinExistence type="inferred from homology"/>
<dbReference type="FunFam" id="3.40.720.10:FF:000023">
    <property type="entry name" value="Arylsulfatase A"/>
    <property type="match status" value="1"/>
</dbReference>
<comment type="cofactor">
    <cofactor evidence="1">
        <name>Ca(2+)</name>
        <dbReference type="ChEBI" id="CHEBI:29108"/>
    </cofactor>
</comment>
<evidence type="ECO:0000256" key="5">
    <source>
        <dbReference type="ARBA" id="ARBA00022801"/>
    </source>
</evidence>
<name>A0A5C5XM79_9PLAN</name>
<dbReference type="Proteomes" id="UP000316095">
    <property type="component" value="Unassembled WGS sequence"/>
</dbReference>
<evidence type="ECO:0000256" key="2">
    <source>
        <dbReference type="ARBA" id="ARBA00008779"/>
    </source>
</evidence>
<dbReference type="InterPro" id="IPR017850">
    <property type="entry name" value="Alkaline_phosphatase_core_sf"/>
</dbReference>
<organism evidence="10 11">
    <name type="scientific">Rubinisphaera italica</name>
    <dbReference type="NCBI Taxonomy" id="2527969"/>
    <lineage>
        <taxon>Bacteria</taxon>
        <taxon>Pseudomonadati</taxon>
        <taxon>Planctomycetota</taxon>
        <taxon>Planctomycetia</taxon>
        <taxon>Planctomycetales</taxon>
        <taxon>Planctomycetaceae</taxon>
        <taxon>Rubinisphaera</taxon>
    </lineage>
</organism>
<dbReference type="PANTHER" id="PTHR42693:SF53">
    <property type="entry name" value="ENDO-4-O-SULFATASE"/>
    <property type="match status" value="1"/>
</dbReference>
<dbReference type="EC" id="3.1.6.1" evidence="10"/>
<accession>A0A5C5XM79</accession>
<sequence length="492" mass="54640">MSISAMNERLTMNPRTIITTLFTLTVILSDLISIQAAEQPNFVVIFTDDQGYGDVGCFGAEGYETPNLDQMAAEGRKFTNFYVSQAVCSASRTSMLTGCYNIRLGIGGALSHRSTIGINSDEMTLAELVKQKDYATAAYGKWHLGYQQKFLPLQHGFDDYFGLPYSNDMWPYHPAYINLPEDQKGKRGFPDLPLISKNEIVNPAVTPEDQTHLTTWYTEHAVKFIEDNQDKPFLLYLAHSMPHVPLYVSEKYKGDSEQGTFGDVIEEIDWSVGQVLETLKKHGLDENTLVIFTSDNGPWLSYGNHAGSAGPFREGKGTTWEGGVREPCIMRWPGKIPAGTVCDELAATIDIFPTIAALAQVPLPDHKIDGQDIRPLMFGEKGAKTPHDVYYYYWGTHLQAIRSGEWKLHFPHSYRSLTGEPGKDGLPGGYTQQKTGLALYNLKTDEGETSDVKGEHPEIVIKLQKLAEEARADLGDSATKTQGTGKREPGRI</sequence>
<keyword evidence="6" id="KW-0106">Calcium</keyword>
<dbReference type="GO" id="GO:0046872">
    <property type="term" value="F:metal ion binding"/>
    <property type="evidence" value="ECO:0007669"/>
    <property type="project" value="UniProtKB-KW"/>
</dbReference>
<dbReference type="InterPro" id="IPR050738">
    <property type="entry name" value="Sulfatase"/>
</dbReference>
<keyword evidence="4" id="KW-0732">Signal</keyword>
<dbReference type="GO" id="GO:0004065">
    <property type="term" value="F:arylsulfatase activity"/>
    <property type="evidence" value="ECO:0007669"/>
    <property type="project" value="UniProtKB-EC"/>
</dbReference>
<evidence type="ECO:0000313" key="10">
    <source>
        <dbReference type="EMBL" id="TWT63493.1"/>
    </source>
</evidence>